<evidence type="ECO:0000313" key="3">
    <source>
        <dbReference type="Proteomes" id="UP000826271"/>
    </source>
</evidence>
<reference evidence="2" key="1">
    <citation type="submission" date="2019-10" db="EMBL/GenBank/DDBJ databases">
        <authorList>
            <person name="Zhang R."/>
            <person name="Pan Y."/>
            <person name="Wang J."/>
            <person name="Ma R."/>
            <person name="Yu S."/>
        </authorList>
    </citation>
    <scope>NUCLEOTIDE SEQUENCE</scope>
    <source>
        <strain evidence="2">LA-IB0</strain>
        <tissue evidence="2">Leaf</tissue>
    </source>
</reference>
<keyword evidence="3" id="KW-1185">Reference proteome</keyword>
<proteinExistence type="predicted"/>
<dbReference type="AlphaFoldDB" id="A0AAV6WJW5"/>
<dbReference type="PANTHER" id="PTHR34458:SF11">
    <property type="entry name" value="MD-2-RELATED LIPID-RECOGNITION DOMAIN-CONTAINING PROTEIN"/>
    <property type="match status" value="1"/>
</dbReference>
<sequence>MVYTSSSTYFFFALLLLAIANYPLAHGIGISFSGLSVSGQLCCTSTRNCPSQGVGGVVVQLNCTILGTSTTVGQATTNATGSFNITTPAITGLILGQPLVPCVASVQLPLEAAVCPLLSTTNGALVSTVQSVGTLATNVFGLVQNAILSGFTKLLA</sequence>
<accession>A0AAV6WJW5</accession>
<name>A0AAV6WJW5_9LAMI</name>
<evidence type="ECO:0000313" key="2">
    <source>
        <dbReference type="EMBL" id="KAG8367772.1"/>
    </source>
</evidence>
<dbReference type="PANTHER" id="PTHR34458">
    <property type="entry name" value="POLLEN OLE E 1 ALLERGEN AND EXTENSIN FAMILY PROTEIN-RELATED"/>
    <property type="match status" value="1"/>
</dbReference>
<keyword evidence="1" id="KW-0732">Signal</keyword>
<gene>
    <name evidence="2" type="ORF">BUALT_Bualt16G0107500</name>
</gene>
<comment type="caution">
    <text evidence="2">The sequence shown here is derived from an EMBL/GenBank/DDBJ whole genome shotgun (WGS) entry which is preliminary data.</text>
</comment>
<evidence type="ECO:0000256" key="1">
    <source>
        <dbReference type="SAM" id="SignalP"/>
    </source>
</evidence>
<dbReference type="EMBL" id="WHWC01000016">
    <property type="protein sequence ID" value="KAG8367772.1"/>
    <property type="molecule type" value="Genomic_DNA"/>
</dbReference>
<protein>
    <submittedName>
        <fullName evidence="2">Uncharacterized protein</fullName>
    </submittedName>
</protein>
<feature type="chain" id="PRO_5043462315" evidence="1">
    <location>
        <begin position="28"/>
        <end position="156"/>
    </location>
</feature>
<dbReference type="InterPro" id="IPR040404">
    <property type="entry name" value="Phylloplanin-like"/>
</dbReference>
<dbReference type="Proteomes" id="UP000826271">
    <property type="component" value="Unassembled WGS sequence"/>
</dbReference>
<organism evidence="2 3">
    <name type="scientific">Buddleja alternifolia</name>
    <dbReference type="NCBI Taxonomy" id="168488"/>
    <lineage>
        <taxon>Eukaryota</taxon>
        <taxon>Viridiplantae</taxon>
        <taxon>Streptophyta</taxon>
        <taxon>Embryophyta</taxon>
        <taxon>Tracheophyta</taxon>
        <taxon>Spermatophyta</taxon>
        <taxon>Magnoliopsida</taxon>
        <taxon>eudicotyledons</taxon>
        <taxon>Gunneridae</taxon>
        <taxon>Pentapetalae</taxon>
        <taxon>asterids</taxon>
        <taxon>lamiids</taxon>
        <taxon>Lamiales</taxon>
        <taxon>Scrophulariaceae</taxon>
        <taxon>Buddlejeae</taxon>
        <taxon>Buddleja</taxon>
    </lineage>
</organism>
<feature type="signal peptide" evidence="1">
    <location>
        <begin position="1"/>
        <end position="27"/>
    </location>
</feature>